<dbReference type="EMBL" id="JADFTS010000008">
    <property type="protein sequence ID" value="KAF9592109.1"/>
    <property type="molecule type" value="Genomic_DNA"/>
</dbReference>
<feature type="region of interest" description="Disordered" evidence="1">
    <location>
        <begin position="78"/>
        <end position="104"/>
    </location>
</feature>
<proteinExistence type="predicted"/>
<sequence length="521" mass="59323">MSFSVIPIGRMGRALGLQDPRKVGPGQVISLVVINDRSKASSSSTIDNLRNVFGDVDKEFESKEKLAGIGSRRSNVGNVESWNTNETKGDVFGDIDKESGGGGEEWESAQEMKGWSIGDDDKVNDIFNIGGEEGGIDGIEDLSSEVEDNRNRRRMRKEEHGEHPRRLVGSVVKQKMSKIPYVYGKVNGKKRKRGSNEIKLTGNPKFPEGCIAEQYLMDEAMKYCMEYIPSSKREVHKQEEKAALDDKTECGYPIDKKGKDYLLPSLQYQQARKWVLRKSSKNVEWERKYETYLQSFKSRGKSRRVIASSEKEIEYIPWLRKQLEKEKESKFKMLADGPSFIAKSYNSYAINGYVFCTYDSEANSTTQNSGVSMKAFSNFRASAKDKNLVEDEATYYGIIRQILELDYHKFKQVVFFCDWVRIEDKRNGCVVDPDTNLVYVNLRRCQRNTNEDDEPFILASEAAQVFYCKDLSRDNWHVVLHAPKRLNHDVDVYEDPLVFEAMANSNGLASALMGDIDGVEV</sequence>
<dbReference type="OrthoDB" id="1933679at2759"/>
<feature type="domain" description="DUF4216" evidence="2">
    <location>
        <begin position="403"/>
        <end position="479"/>
    </location>
</feature>
<evidence type="ECO:0000313" key="3">
    <source>
        <dbReference type="EMBL" id="KAF9592109.1"/>
    </source>
</evidence>
<organism evidence="3 4">
    <name type="scientific">Coptis chinensis</name>
    <dbReference type="NCBI Taxonomy" id="261450"/>
    <lineage>
        <taxon>Eukaryota</taxon>
        <taxon>Viridiplantae</taxon>
        <taxon>Streptophyta</taxon>
        <taxon>Embryophyta</taxon>
        <taxon>Tracheophyta</taxon>
        <taxon>Spermatophyta</taxon>
        <taxon>Magnoliopsida</taxon>
        <taxon>Ranunculales</taxon>
        <taxon>Ranunculaceae</taxon>
        <taxon>Coptidoideae</taxon>
        <taxon>Coptis</taxon>
    </lineage>
</organism>
<comment type="caution">
    <text evidence="3">The sequence shown here is derived from an EMBL/GenBank/DDBJ whole genome shotgun (WGS) entry which is preliminary data.</text>
</comment>
<dbReference type="PANTHER" id="PTHR48258">
    <property type="entry name" value="DUF4218 DOMAIN-CONTAINING PROTEIN-RELATED"/>
    <property type="match status" value="1"/>
</dbReference>
<evidence type="ECO:0000313" key="4">
    <source>
        <dbReference type="Proteomes" id="UP000631114"/>
    </source>
</evidence>
<evidence type="ECO:0000256" key="1">
    <source>
        <dbReference type="SAM" id="MobiDB-lite"/>
    </source>
</evidence>
<name>A0A835H350_9MAGN</name>
<gene>
    <name evidence="3" type="ORF">IFM89_011947</name>
</gene>
<dbReference type="AlphaFoldDB" id="A0A835H350"/>
<dbReference type="Pfam" id="PF13952">
    <property type="entry name" value="DUF4216"/>
    <property type="match status" value="1"/>
</dbReference>
<accession>A0A835H350</accession>
<feature type="region of interest" description="Disordered" evidence="1">
    <location>
        <begin position="137"/>
        <end position="163"/>
    </location>
</feature>
<protein>
    <recommendedName>
        <fullName evidence="2">DUF4216 domain-containing protein</fullName>
    </recommendedName>
</protein>
<dbReference type="Proteomes" id="UP000631114">
    <property type="component" value="Unassembled WGS sequence"/>
</dbReference>
<keyword evidence="4" id="KW-1185">Reference proteome</keyword>
<reference evidence="3 4" key="1">
    <citation type="submission" date="2020-10" db="EMBL/GenBank/DDBJ databases">
        <title>The Coptis chinensis genome and diversification of protoberbering-type alkaloids.</title>
        <authorList>
            <person name="Wang B."/>
            <person name="Shu S."/>
            <person name="Song C."/>
            <person name="Liu Y."/>
        </authorList>
    </citation>
    <scope>NUCLEOTIDE SEQUENCE [LARGE SCALE GENOMIC DNA]</scope>
    <source>
        <strain evidence="3">HL-2020</strain>
        <tissue evidence="3">Leaf</tissue>
    </source>
</reference>
<feature type="compositionally biased region" description="Basic and acidic residues" evidence="1">
    <location>
        <begin position="87"/>
        <end position="99"/>
    </location>
</feature>
<dbReference type="InterPro" id="IPR025312">
    <property type="entry name" value="DUF4216"/>
</dbReference>
<evidence type="ECO:0000259" key="2">
    <source>
        <dbReference type="Pfam" id="PF13952"/>
    </source>
</evidence>
<feature type="compositionally biased region" description="Acidic residues" evidence="1">
    <location>
        <begin position="137"/>
        <end position="146"/>
    </location>
</feature>